<comment type="caution">
    <text evidence="2">The sequence shown here is derived from an EMBL/GenBank/DDBJ whole genome shotgun (WGS) entry which is preliminary data.</text>
</comment>
<organism evidence="2 3">
    <name type="scientific">Pristionchus mayeri</name>
    <dbReference type="NCBI Taxonomy" id="1317129"/>
    <lineage>
        <taxon>Eukaryota</taxon>
        <taxon>Metazoa</taxon>
        <taxon>Ecdysozoa</taxon>
        <taxon>Nematoda</taxon>
        <taxon>Chromadorea</taxon>
        <taxon>Rhabditida</taxon>
        <taxon>Rhabditina</taxon>
        <taxon>Diplogasteromorpha</taxon>
        <taxon>Diplogasteroidea</taxon>
        <taxon>Neodiplogasteridae</taxon>
        <taxon>Pristionchus</taxon>
    </lineage>
</organism>
<keyword evidence="3" id="KW-1185">Reference proteome</keyword>
<proteinExistence type="predicted"/>
<evidence type="ECO:0000313" key="3">
    <source>
        <dbReference type="Proteomes" id="UP001328107"/>
    </source>
</evidence>
<dbReference type="Proteomes" id="UP001328107">
    <property type="component" value="Unassembled WGS sequence"/>
</dbReference>
<dbReference type="EMBL" id="BTRK01000002">
    <property type="protein sequence ID" value="GMR34305.1"/>
    <property type="molecule type" value="Genomic_DNA"/>
</dbReference>
<feature type="region of interest" description="Disordered" evidence="1">
    <location>
        <begin position="99"/>
        <end position="122"/>
    </location>
</feature>
<accession>A0AAN4ZC67</accession>
<reference evidence="3" key="1">
    <citation type="submission" date="2022-10" db="EMBL/GenBank/DDBJ databases">
        <title>Genome assembly of Pristionchus species.</title>
        <authorList>
            <person name="Yoshida K."/>
            <person name="Sommer R.J."/>
        </authorList>
    </citation>
    <scope>NUCLEOTIDE SEQUENCE [LARGE SCALE GENOMIC DNA]</scope>
    <source>
        <strain evidence="3">RS5460</strain>
    </source>
</reference>
<sequence length="122" mass="13486">QAAECRRGLDASLQSVHESMKVPKTSSELLLHRMNAVLCAAAAPNMGAGCPDAINSLYESIESEQRAMCLHNEDLSLLQFSRSFAVVLETITRQLQRQQKAAGDLPSMLNNDEESVKKKEKR</sequence>
<gene>
    <name evidence="2" type="ORF">PMAYCL1PPCAC_04500</name>
</gene>
<dbReference type="AlphaFoldDB" id="A0AAN4ZC67"/>
<name>A0AAN4ZC67_9BILA</name>
<feature type="non-terminal residue" evidence="2">
    <location>
        <position position="1"/>
    </location>
</feature>
<protein>
    <submittedName>
        <fullName evidence="2">Uncharacterized protein</fullName>
    </submittedName>
</protein>
<evidence type="ECO:0000313" key="2">
    <source>
        <dbReference type="EMBL" id="GMR34305.1"/>
    </source>
</evidence>
<evidence type="ECO:0000256" key="1">
    <source>
        <dbReference type="SAM" id="MobiDB-lite"/>
    </source>
</evidence>